<dbReference type="PANTHER" id="PTHR43667">
    <property type="entry name" value="CYCLOPROPANE-FATTY-ACYL-PHOSPHOLIPID SYNTHASE"/>
    <property type="match status" value="1"/>
</dbReference>
<dbReference type="Gene3D" id="3.40.50.150">
    <property type="entry name" value="Vaccinia Virus protein VP39"/>
    <property type="match status" value="1"/>
</dbReference>
<dbReference type="GO" id="GO:0032259">
    <property type="term" value="P:methylation"/>
    <property type="evidence" value="ECO:0007669"/>
    <property type="project" value="UniProtKB-KW"/>
</dbReference>
<dbReference type="RefSeq" id="WP_253750128.1">
    <property type="nucleotide sequence ID" value="NZ_JAMZDZ010000001.1"/>
</dbReference>
<keyword evidence="3" id="KW-1185">Reference proteome</keyword>
<dbReference type="Pfam" id="PF13649">
    <property type="entry name" value="Methyltransf_25"/>
    <property type="match status" value="1"/>
</dbReference>
<dbReference type="SUPFAM" id="SSF53335">
    <property type="entry name" value="S-adenosyl-L-methionine-dependent methyltransferases"/>
    <property type="match status" value="1"/>
</dbReference>
<dbReference type="EMBL" id="JBHSAY010000023">
    <property type="protein sequence ID" value="MFC4135604.1"/>
    <property type="molecule type" value="Genomic_DNA"/>
</dbReference>
<comment type="caution">
    <text evidence="2">The sequence shown here is derived from an EMBL/GenBank/DDBJ whole genome shotgun (WGS) entry which is preliminary data.</text>
</comment>
<evidence type="ECO:0000259" key="1">
    <source>
        <dbReference type="Pfam" id="PF13649"/>
    </source>
</evidence>
<dbReference type="InterPro" id="IPR050723">
    <property type="entry name" value="CFA/CMAS"/>
</dbReference>
<gene>
    <name evidence="2" type="ORF">ACFOZ4_33740</name>
</gene>
<reference evidence="3" key="1">
    <citation type="journal article" date="2019" name="Int. J. Syst. Evol. Microbiol.">
        <title>The Global Catalogue of Microorganisms (GCM) 10K type strain sequencing project: providing services to taxonomists for standard genome sequencing and annotation.</title>
        <authorList>
            <consortium name="The Broad Institute Genomics Platform"/>
            <consortium name="The Broad Institute Genome Sequencing Center for Infectious Disease"/>
            <person name="Wu L."/>
            <person name="Ma J."/>
        </authorList>
    </citation>
    <scope>NUCLEOTIDE SEQUENCE [LARGE SCALE GENOMIC DNA]</scope>
    <source>
        <strain evidence="3">CGMCC 4.7289</strain>
    </source>
</reference>
<sequence length="176" mass="19331">MAVGAIPERVRWTVDTMGVRPGDRLLEIGCGRGAAVSLVCDRLRSGQITAIDRSLTMVKYAEQRNAEHVAAGRAAFQTAPLDAADLLRRRFDKVFAVNVNLFWVRSSASDLDIIRRLLKPSGAMFLTYEPPAIGRAQAIAERVAGFLTEQRFDVTTVYGSTHRSALVCLTARPVRS</sequence>
<dbReference type="EC" id="2.1.1.-" evidence="2"/>
<dbReference type="InterPro" id="IPR029063">
    <property type="entry name" value="SAM-dependent_MTases_sf"/>
</dbReference>
<dbReference type="Proteomes" id="UP001595816">
    <property type="component" value="Unassembled WGS sequence"/>
</dbReference>
<dbReference type="GO" id="GO:0008168">
    <property type="term" value="F:methyltransferase activity"/>
    <property type="evidence" value="ECO:0007669"/>
    <property type="project" value="UniProtKB-KW"/>
</dbReference>
<accession>A0ABV8LYQ8</accession>
<organism evidence="2 3">
    <name type="scientific">Hamadaea flava</name>
    <dbReference type="NCBI Taxonomy" id="1742688"/>
    <lineage>
        <taxon>Bacteria</taxon>
        <taxon>Bacillati</taxon>
        <taxon>Actinomycetota</taxon>
        <taxon>Actinomycetes</taxon>
        <taxon>Micromonosporales</taxon>
        <taxon>Micromonosporaceae</taxon>
        <taxon>Hamadaea</taxon>
    </lineage>
</organism>
<feature type="domain" description="Methyltransferase" evidence="1">
    <location>
        <begin position="26"/>
        <end position="122"/>
    </location>
</feature>
<dbReference type="PANTHER" id="PTHR43667:SF2">
    <property type="entry name" value="FATTY ACID C-METHYL TRANSFERASE"/>
    <property type="match status" value="1"/>
</dbReference>
<proteinExistence type="predicted"/>
<keyword evidence="2" id="KW-0489">Methyltransferase</keyword>
<keyword evidence="2" id="KW-0808">Transferase</keyword>
<protein>
    <submittedName>
        <fullName evidence="2">SAM-dependent methyltransferase</fullName>
        <ecNumber evidence="2">2.1.1.-</ecNumber>
    </submittedName>
</protein>
<dbReference type="CDD" id="cd02440">
    <property type="entry name" value="AdoMet_MTases"/>
    <property type="match status" value="1"/>
</dbReference>
<evidence type="ECO:0000313" key="2">
    <source>
        <dbReference type="EMBL" id="MFC4135604.1"/>
    </source>
</evidence>
<name>A0ABV8LYQ8_9ACTN</name>
<evidence type="ECO:0000313" key="3">
    <source>
        <dbReference type="Proteomes" id="UP001595816"/>
    </source>
</evidence>
<dbReference type="InterPro" id="IPR041698">
    <property type="entry name" value="Methyltransf_25"/>
</dbReference>